<dbReference type="EMBL" id="FIZX01000002">
    <property type="protein sequence ID" value="CZF82971.1"/>
    <property type="molecule type" value="Genomic_DNA"/>
</dbReference>
<organism evidence="6 7">
    <name type="scientific">Grimontia celer</name>
    <dbReference type="NCBI Taxonomy" id="1796497"/>
    <lineage>
        <taxon>Bacteria</taxon>
        <taxon>Pseudomonadati</taxon>
        <taxon>Pseudomonadota</taxon>
        <taxon>Gammaproteobacteria</taxon>
        <taxon>Vibrionales</taxon>
        <taxon>Vibrionaceae</taxon>
        <taxon>Grimontia</taxon>
    </lineage>
</organism>
<proteinExistence type="inferred from homology"/>
<dbReference type="Proteomes" id="UP000071641">
    <property type="component" value="Unassembled WGS sequence"/>
</dbReference>
<evidence type="ECO:0000256" key="3">
    <source>
        <dbReference type="ARBA" id="ARBA00023125"/>
    </source>
</evidence>
<reference evidence="7" key="1">
    <citation type="submission" date="2016-02" db="EMBL/GenBank/DDBJ databases">
        <authorList>
            <person name="Rodrigo-Torres Lidia"/>
            <person name="Arahal R.David."/>
        </authorList>
    </citation>
    <scope>NUCLEOTIDE SEQUENCE [LARGE SCALE GENOMIC DNA]</scope>
    <source>
        <strain evidence="7">CECT 9029</strain>
    </source>
</reference>
<accession>A0A128F9L6</accession>
<dbReference type="Gene3D" id="3.40.190.290">
    <property type="match status" value="1"/>
</dbReference>
<dbReference type="InterPro" id="IPR058163">
    <property type="entry name" value="LysR-type_TF_proteobact-type"/>
</dbReference>
<dbReference type="InterPro" id="IPR036388">
    <property type="entry name" value="WH-like_DNA-bd_sf"/>
</dbReference>
<evidence type="ECO:0000256" key="1">
    <source>
        <dbReference type="ARBA" id="ARBA00009437"/>
    </source>
</evidence>
<dbReference type="InterPro" id="IPR000847">
    <property type="entry name" value="LysR_HTH_N"/>
</dbReference>
<dbReference type="InterPro" id="IPR036390">
    <property type="entry name" value="WH_DNA-bd_sf"/>
</dbReference>
<dbReference type="PANTHER" id="PTHR30537:SF81">
    <property type="entry name" value="TRANSCRIPTIONAL REGULATOR-RELATED"/>
    <property type="match status" value="1"/>
</dbReference>
<gene>
    <name evidence="6" type="primary">dmlR_19</name>
    <name evidence="6" type="ORF">GCE9029_03552</name>
</gene>
<evidence type="ECO:0000256" key="4">
    <source>
        <dbReference type="ARBA" id="ARBA00023163"/>
    </source>
</evidence>
<protein>
    <submittedName>
        <fullName evidence="6">HTH-type transcriptional regulator DmlR</fullName>
    </submittedName>
</protein>
<evidence type="ECO:0000313" key="6">
    <source>
        <dbReference type="EMBL" id="CZF82971.1"/>
    </source>
</evidence>
<dbReference type="PROSITE" id="PS50931">
    <property type="entry name" value="HTH_LYSR"/>
    <property type="match status" value="1"/>
</dbReference>
<sequence>MNLHYLKGLAIFATVIDKGSFAKAASALGLNRSAVSEQISKLEEGLGVRLLQRTTRQLTLTADGEALYPSAKAIVNGLDSAEPSLNLNKPQGTVRVTTTYDFAANWLLPKAAGFKVQYPGIHIDYVLSDERIDLVKEKVDLAVRIANIEEAGYIARPLFKDKAGVYCSPELANQMGNTATDNNIADYPWVLFEAMTPNNLVTLSNSEKKLTFTPTHFDKTNSPTMMREMVLSGQVVGLQPDRMMEDPLNENRVVKLLPDWYGRDFYYYLLYPSRKHLSLRTRLFIDYLMQFAE</sequence>
<dbReference type="OrthoDB" id="9786526at2"/>
<feature type="domain" description="HTH lysR-type" evidence="5">
    <location>
        <begin position="1"/>
        <end position="61"/>
    </location>
</feature>
<dbReference type="PANTHER" id="PTHR30537">
    <property type="entry name" value="HTH-TYPE TRANSCRIPTIONAL REGULATOR"/>
    <property type="match status" value="1"/>
</dbReference>
<dbReference type="STRING" id="1796497.GCE9029_03552"/>
<dbReference type="Pfam" id="PF03466">
    <property type="entry name" value="LysR_substrate"/>
    <property type="match status" value="1"/>
</dbReference>
<dbReference type="RefSeq" id="WP_062665216.1">
    <property type="nucleotide sequence ID" value="NZ_FIZX01000002.1"/>
</dbReference>
<keyword evidence="3" id="KW-0238">DNA-binding</keyword>
<name>A0A128F9L6_9GAMM</name>
<dbReference type="SUPFAM" id="SSF53850">
    <property type="entry name" value="Periplasmic binding protein-like II"/>
    <property type="match status" value="1"/>
</dbReference>
<dbReference type="FunFam" id="1.10.10.10:FF:000001">
    <property type="entry name" value="LysR family transcriptional regulator"/>
    <property type="match status" value="1"/>
</dbReference>
<evidence type="ECO:0000313" key="7">
    <source>
        <dbReference type="Proteomes" id="UP000071641"/>
    </source>
</evidence>
<comment type="similarity">
    <text evidence="1">Belongs to the LysR transcriptional regulatory family.</text>
</comment>
<dbReference type="GO" id="GO:0003700">
    <property type="term" value="F:DNA-binding transcription factor activity"/>
    <property type="evidence" value="ECO:0007669"/>
    <property type="project" value="InterPro"/>
</dbReference>
<keyword evidence="2" id="KW-0805">Transcription regulation</keyword>
<keyword evidence="7" id="KW-1185">Reference proteome</keyword>
<dbReference type="AlphaFoldDB" id="A0A128F9L6"/>
<evidence type="ECO:0000256" key="2">
    <source>
        <dbReference type="ARBA" id="ARBA00023015"/>
    </source>
</evidence>
<evidence type="ECO:0000259" key="5">
    <source>
        <dbReference type="PROSITE" id="PS50931"/>
    </source>
</evidence>
<dbReference type="GO" id="GO:0006351">
    <property type="term" value="P:DNA-templated transcription"/>
    <property type="evidence" value="ECO:0007669"/>
    <property type="project" value="TreeGrafter"/>
</dbReference>
<keyword evidence="4" id="KW-0804">Transcription</keyword>
<dbReference type="Gene3D" id="1.10.10.10">
    <property type="entry name" value="Winged helix-like DNA-binding domain superfamily/Winged helix DNA-binding domain"/>
    <property type="match status" value="1"/>
</dbReference>
<dbReference type="SUPFAM" id="SSF46785">
    <property type="entry name" value="Winged helix' DNA-binding domain"/>
    <property type="match status" value="1"/>
</dbReference>
<dbReference type="CDD" id="cd08422">
    <property type="entry name" value="PBP2_CrgA_like"/>
    <property type="match status" value="1"/>
</dbReference>
<dbReference type="InterPro" id="IPR005119">
    <property type="entry name" value="LysR_subst-bd"/>
</dbReference>
<dbReference type="Pfam" id="PF00126">
    <property type="entry name" value="HTH_1"/>
    <property type="match status" value="1"/>
</dbReference>
<dbReference type="PRINTS" id="PR00039">
    <property type="entry name" value="HTHLYSR"/>
</dbReference>
<dbReference type="GO" id="GO:0043565">
    <property type="term" value="F:sequence-specific DNA binding"/>
    <property type="evidence" value="ECO:0007669"/>
    <property type="project" value="TreeGrafter"/>
</dbReference>